<organism evidence="1">
    <name type="scientific">Aplanochytrium stocchinoi</name>
    <dbReference type="NCBI Taxonomy" id="215587"/>
    <lineage>
        <taxon>Eukaryota</taxon>
        <taxon>Sar</taxon>
        <taxon>Stramenopiles</taxon>
        <taxon>Bigyra</taxon>
        <taxon>Labyrinthulomycetes</taxon>
        <taxon>Thraustochytrida</taxon>
        <taxon>Thraustochytriidae</taxon>
        <taxon>Aplanochytrium</taxon>
    </lineage>
</organism>
<gene>
    <name evidence="1" type="ORF">ASTO00021_LOCUS8572</name>
</gene>
<protein>
    <submittedName>
        <fullName evidence="1">Uncharacterized protein</fullName>
    </submittedName>
</protein>
<evidence type="ECO:0000313" key="1">
    <source>
        <dbReference type="EMBL" id="CAE0438328.1"/>
    </source>
</evidence>
<dbReference type="AlphaFoldDB" id="A0A7S3LPZ7"/>
<reference evidence="1" key="1">
    <citation type="submission" date="2021-01" db="EMBL/GenBank/DDBJ databases">
        <authorList>
            <person name="Corre E."/>
            <person name="Pelletier E."/>
            <person name="Niang G."/>
            <person name="Scheremetjew M."/>
            <person name="Finn R."/>
            <person name="Kale V."/>
            <person name="Holt S."/>
            <person name="Cochrane G."/>
            <person name="Meng A."/>
            <person name="Brown T."/>
            <person name="Cohen L."/>
        </authorList>
    </citation>
    <scope>NUCLEOTIDE SEQUENCE</scope>
    <source>
        <strain evidence="1">GSBS06</strain>
    </source>
</reference>
<sequence>MKTIGKIVPPTNPECIETALENDFIRAATNMISYPNSPRITPEIMGCVCWLPYPSVKGDRMAIKPTMSPPTIAFACKKVKNRKLLCTKNSKLYIYCNQPDARSPN</sequence>
<proteinExistence type="predicted"/>
<dbReference type="EMBL" id="HBIN01011433">
    <property type="protein sequence ID" value="CAE0438328.1"/>
    <property type="molecule type" value="Transcribed_RNA"/>
</dbReference>
<accession>A0A7S3LPZ7</accession>
<name>A0A7S3LPZ7_9STRA</name>